<gene>
    <name evidence="3" type="ORF">PCANC_06458</name>
    <name evidence="1" type="ORF">PCANC_08278</name>
    <name evidence="2" type="ORF">PCASD_16572</name>
</gene>
<accession>A0A2N5VVX7</accession>
<sequence length="178" mass="20657">MSWSNQDFEVFDNKTQSKVMRIETKVKNQFQMRFALELTLLPSQEKLGVIVNGRTVWCGFAQSYKIMKNDTDIYQFKVDPRGLLVDRWYIKKSGNLTHSYTWKRHFTGLAGVVERDDKRRVAYLEAKTWWGSETWANVAHDTRPYATEYTIITNGDIPLTALVALYTSAAVRLDSCGW</sequence>
<comment type="caution">
    <text evidence="3">The sequence shown here is derived from an EMBL/GenBank/DDBJ whole genome shotgun (WGS) entry which is preliminary data.</text>
</comment>
<dbReference type="OrthoDB" id="2496311at2759"/>
<protein>
    <submittedName>
        <fullName evidence="3">Uncharacterized protein</fullName>
    </submittedName>
</protein>
<dbReference type="EMBL" id="PGCJ01000050">
    <property type="protein sequence ID" value="PLW54139.1"/>
    <property type="molecule type" value="Genomic_DNA"/>
</dbReference>
<keyword evidence="4" id="KW-1185">Reference proteome</keyword>
<dbReference type="Proteomes" id="UP000235388">
    <property type="component" value="Unassembled WGS sequence"/>
</dbReference>
<evidence type="ECO:0000313" key="1">
    <source>
        <dbReference type="EMBL" id="PLW19096.1"/>
    </source>
</evidence>
<dbReference type="Proteomes" id="UP000235392">
    <property type="component" value="Unassembled WGS sequence"/>
</dbReference>
<organism evidence="3 4">
    <name type="scientific">Puccinia coronata f. sp. avenae</name>
    <dbReference type="NCBI Taxonomy" id="200324"/>
    <lineage>
        <taxon>Eukaryota</taxon>
        <taxon>Fungi</taxon>
        <taxon>Dikarya</taxon>
        <taxon>Basidiomycota</taxon>
        <taxon>Pucciniomycotina</taxon>
        <taxon>Pucciniomycetes</taxon>
        <taxon>Pucciniales</taxon>
        <taxon>Pucciniaceae</taxon>
        <taxon>Puccinia</taxon>
    </lineage>
</organism>
<name>A0A2N5VVX7_9BASI</name>
<evidence type="ECO:0000313" key="5">
    <source>
        <dbReference type="Proteomes" id="UP000235392"/>
    </source>
</evidence>
<evidence type="ECO:0000313" key="4">
    <source>
        <dbReference type="Proteomes" id="UP000235388"/>
    </source>
</evidence>
<dbReference type="EMBL" id="PGCJ01000819">
    <property type="protein sequence ID" value="PLW19096.1"/>
    <property type="molecule type" value="Genomic_DNA"/>
</dbReference>
<reference evidence="4 5" key="1">
    <citation type="submission" date="2017-11" db="EMBL/GenBank/DDBJ databases">
        <title>De novo assembly and phasing of dikaryotic genomes from two isolates of Puccinia coronata f. sp. avenae, the causal agent of oat crown rust.</title>
        <authorList>
            <person name="Miller M.E."/>
            <person name="Zhang Y."/>
            <person name="Omidvar V."/>
            <person name="Sperschneider J."/>
            <person name="Schwessinger B."/>
            <person name="Raley C."/>
            <person name="Palmer J.M."/>
            <person name="Garnica D."/>
            <person name="Upadhyaya N."/>
            <person name="Rathjen J."/>
            <person name="Taylor J.M."/>
            <person name="Park R.F."/>
            <person name="Dodds P.N."/>
            <person name="Hirsch C.D."/>
            <person name="Kianian S.F."/>
            <person name="Figueroa M."/>
        </authorList>
    </citation>
    <scope>NUCLEOTIDE SEQUENCE [LARGE SCALE GENOMIC DNA]</scope>
    <source>
        <strain evidence="3">12NC29</strain>
        <strain evidence="2">12SD80</strain>
    </source>
</reference>
<dbReference type="AlphaFoldDB" id="A0A2N5VVX7"/>
<dbReference type="EMBL" id="PGCI01000714">
    <property type="protein sequence ID" value="PLW19441.1"/>
    <property type="molecule type" value="Genomic_DNA"/>
</dbReference>
<evidence type="ECO:0000313" key="3">
    <source>
        <dbReference type="EMBL" id="PLW54139.1"/>
    </source>
</evidence>
<evidence type="ECO:0000313" key="2">
    <source>
        <dbReference type="EMBL" id="PLW19441.1"/>
    </source>
</evidence>
<proteinExistence type="predicted"/>